<keyword evidence="4 8" id="KW-0418">Kinase</keyword>
<dbReference type="GO" id="GO:0016301">
    <property type="term" value="F:kinase activity"/>
    <property type="evidence" value="ECO:0007669"/>
    <property type="project" value="UniProtKB-KW"/>
</dbReference>
<comment type="subcellular location">
    <subcellularLocation>
        <location evidence="8">Cytoplasm</location>
    </subcellularLocation>
</comment>
<dbReference type="SUPFAM" id="SSF52540">
    <property type="entry name" value="P-loop containing nucleoside triphosphate hydrolases"/>
    <property type="match status" value="1"/>
</dbReference>
<gene>
    <name evidence="8 10" type="primary">cmk</name>
    <name evidence="10" type="ORF">RM539_16620</name>
</gene>
<evidence type="ECO:0000256" key="6">
    <source>
        <dbReference type="ARBA" id="ARBA00047615"/>
    </source>
</evidence>
<dbReference type="HAMAP" id="MF_00238">
    <property type="entry name" value="Cytidyl_kinase_type1"/>
    <property type="match status" value="1"/>
</dbReference>
<keyword evidence="2 8" id="KW-0808">Transferase</keyword>
<evidence type="ECO:0000259" key="9">
    <source>
        <dbReference type="Pfam" id="PF02224"/>
    </source>
</evidence>
<dbReference type="InterPro" id="IPR011994">
    <property type="entry name" value="Cytidylate_kinase_dom"/>
</dbReference>
<dbReference type="EC" id="2.7.4.25" evidence="8"/>
<evidence type="ECO:0000256" key="7">
    <source>
        <dbReference type="ARBA" id="ARBA00048478"/>
    </source>
</evidence>
<proteinExistence type="inferred from homology"/>
<evidence type="ECO:0000256" key="2">
    <source>
        <dbReference type="ARBA" id="ARBA00022679"/>
    </source>
</evidence>
<evidence type="ECO:0000313" key="10">
    <source>
        <dbReference type="EMBL" id="MDT0678209.1"/>
    </source>
</evidence>
<dbReference type="InterPro" id="IPR027417">
    <property type="entry name" value="P-loop_NTPase"/>
</dbReference>
<evidence type="ECO:0000256" key="3">
    <source>
        <dbReference type="ARBA" id="ARBA00022741"/>
    </source>
</evidence>
<dbReference type="RefSeq" id="WP_311504545.1">
    <property type="nucleotide sequence ID" value="NZ_JAVRHK010000017.1"/>
</dbReference>
<comment type="catalytic activity">
    <reaction evidence="7 8">
        <text>CMP + ATP = CDP + ADP</text>
        <dbReference type="Rhea" id="RHEA:11600"/>
        <dbReference type="ChEBI" id="CHEBI:30616"/>
        <dbReference type="ChEBI" id="CHEBI:58069"/>
        <dbReference type="ChEBI" id="CHEBI:60377"/>
        <dbReference type="ChEBI" id="CHEBI:456216"/>
        <dbReference type="EC" id="2.7.4.25"/>
    </reaction>
</comment>
<dbReference type="Gene3D" id="3.40.50.300">
    <property type="entry name" value="P-loop containing nucleotide triphosphate hydrolases"/>
    <property type="match status" value="1"/>
</dbReference>
<evidence type="ECO:0000256" key="8">
    <source>
        <dbReference type="HAMAP-Rule" id="MF_00238"/>
    </source>
</evidence>
<name>A0ABU3D9K3_9FLAO</name>
<dbReference type="Proteomes" id="UP001262582">
    <property type="component" value="Unassembled WGS sequence"/>
</dbReference>
<dbReference type="InterPro" id="IPR003136">
    <property type="entry name" value="Cytidylate_kin"/>
</dbReference>
<keyword evidence="5 8" id="KW-0067">ATP-binding</keyword>
<sequence length="233" mass="26722">MSNKITIAIDGFSSTGKSTIAKQLAKELGYIYVDTGAMYRAVTLYVMRHLFVTESKFDEEAILRHLPFINLRFVFDEKLGYGEIYMNKENVEKEIRLMEVSNNVSKVATVSKVREMLVKQQQEMGKDKGVVMDGRDIGTVVFPDADLKLFMTASTETRAERRYKELCERGENVEFDEVLKNVKERDYMDSTREDSPLIMAEDAIEIDNSKLTLEEQFEKIVKLAKDKIAAAQE</sequence>
<dbReference type="NCBIfam" id="TIGR00017">
    <property type="entry name" value="cmk"/>
    <property type="match status" value="1"/>
</dbReference>
<dbReference type="Pfam" id="PF02224">
    <property type="entry name" value="Cytidylate_kin"/>
    <property type="match status" value="1"/>
</dbReference>
<evidence type="ECO:0000256" key="5">
    <source>
        <dbReference type="ARBA" id="ARBA00022840"/>
    </source>
</evidence>
<keyword evidence="8" id="KW-0963">Cytoplasm</keyword>
<keyword evidence="11" id="KW-1185">Reference proteome</keyword>
<dbReference type="PANTHER" id="PTHR21299">
    <property type="entry name" value="CYTIDYLATE KINASE/PANTOATE-BETA-ALANINE LIGASE"/>
    <property type="match status" value="1"/>
</dbReference>
<organism evidence="10 11">
    <name type="scientific">Autumnicola musiva</name>
    <dbReference type="NCBI Taxonomy" id="3075589"/>
    <lineage>
        <taxon>Bacteria</taxon>
        <taxon>Pseudomonadati</taxon>
        <taxon>Bacteroidota</taxon>
        <taxon>Flavobacteriia</taxon>
        <taxon>Flavobacteriales</taxon>
        <taxon>Flavobacteriaceae</taxon>
        <taxon>Autumnicola</taxon>
    </lineage>
</organism>
<evidence type="ECO:0000256" key="1">
    <source>
        <dbReference type="ARBA" id="ARBA00009427"/>
    </source>
</evidence>
<feature type="binding site" evidence="8">
    <location>
        <begin position="11"/>
        <end position="19"/>
    </location>
    <ligand>
        <name>ATP</name>
        <dbReference type="ChEBI" id="CHEBI:30616"/>
    </ligand>
</feature>
<comment type="similarity">
    <text evidence="1 8">Belongs to the cytidylate kinase family. Type 1 subfamily.</text>
</comment>
<protein>
    <recommendedName>
        <fullName evidence="8">Cytidylate kinase</fullName>
        <shortName evidence="8">CK</shortName>
        <ecNumber evidence="8">2.7.4.25</ecNumber>
    </recommendedName>
    <alternativeName>
        <fullName evidence="8">Cytidine monophosphate kinase</fullName>
        <shortName evidence="8">CMP kinase</shortName>
    </alternativeName>
</protein>
<dbReference type="CDD" id="cd02020">
    <property type="entry name" value="CMPK"/>
    <property type="match status" value="1"/>
</dbReference>
<dbReference type="EMBL" id="JAVRHK010000017">
    <property type="protein sequence ID" value="MDT0678209.1"/>
    <property type="molecule type" value="Genomic_DNA"/>
</dbReference>
<keyword evidence="3 8" id="KW-0547">Nucleotide-binding</keyword>
<evidence type="ECO:0000313" key="11">
    <source>
        <dbReference type="Proteomes" id="UP001262582"/>
    </source>
</evidence>
<accession>A0ABU3D9K3</accession>
<comment type="catalytic activity">
    <reaction evidence="6 8">
        <text>dCMP + ATP = dCDP + ADP</text>
        <dbReference type="Rhea" id="RHEA:25094"/>
        <dbReference type="ChEBI" id="CHEBI:30616"/>
        <dbReference type="ChEBI" id="CHEBI:57566"/>
        <dbReference type="ChEBI" id="CHEBI:58593"/>
        <dbReference type="ChEBI" id="CHEBI:456216"/>
        <dbReference type="EC" id="2.7.4.25"/>
    </reaction>
</comment>
<feature type="domain" description="Cytidylate kinase" evidence="9">
    <location>
        <begin position="7"/>
        <end position="225"/>
    </location>
</feature>
<comment type="caution">
    <text evidence="10">The sequence shown here is derived from an EMBL/GenBank/DDBJ whole genome shotgun (WGS) entry which is preliminary data.</text>
</comment>
<dbReference type="PANTHER" id="PTHR21299:SF2">
    <property type="entry name" value="CYTIDYLATE KINASE"/>
    <property type="match status" value="1"/>
</dbReference>
<evidence type="ECO:0000256" key="4">
    <source>
        <dbReference type="ARBA" id="ARBA00022777"/>
    </source>
</evidence>
<reference evidence="10 11" key="1">
    <citation type="submission" date="2023-09" db="EMBL/GenBank/DDBJ databases">
        <authorList>
            <person name="Rey-Velasco X."/>
        </authorList>
    </citation>
    <scope>NUCLEOTIDE SEQUENCE [LARGE SCALE GENOMIC DNA]</scope>
    <source>
        <strain evidence="10 11">F117</strain>
    </source>
</reference>